<dbReference type="STRING" id="59750.AWC31_01440"/>
<proteinExistence type="predicted"/>
<dbReference type="AlphaFoldDB" id="A0A132PL15"/>
<sequence>MGRVTYPPRGDQPWNRPGSAPSPFDDATIQFARSALPSPEPPAPPKRRGLKILVSAAVVLVLVVAGLGAAEWYARDRAKSIVAATLQCLMGDTSTVQLASMPPFLWQHFTGDYTVIDIQTAGKQIREAKGMRFDIAIRNLRLEDGPGSAGTMGSLDADVTWPADGIKESIQSAIPVLGQLVTDVTSNPDDGTLELNSVLASVTVKPEVSAKGGLALQIVDATGPGMGAISDLQPMLDDFLASQTDNFPLGVHADSVAVEKNGVVAHFSTENAALPAGGEDDCFAG</sequence>
<comment type="caution">
    <text evidence="3">The sequence shown here is derived from an EMBL/GenBank/DDBJ whole genome shotgun (WGS) entry which is preliminary data.</text>
</comment>
<keyword evidence="2" id="KW-0472">Membrane</keyword>
<dbReference type="EMBL" id="LGTW01000010">
    <property type="protein sequence ID" value="KWX23040.1"/>
    <property type="molecule type" value="Genomic_DNA"/>
</dbReference>
<dbReference type="InterPro" id="IPR021373">
    <property type="entry name" value="DUF2993"/>
</dbReference>
<dbReference type="PATRIC" id="fig|59750.3.peg.727"/>
<keyword evidence="2" id="KW-0812">Transmembrane</keyword>
<evidence type="ECO:0000256" key="2">
    <source>
        <dbReference type="SAM" id="Phobius"/>
    </source>
</evidence>
<evidence type="ECO:0008006" key="5">
    <source>
        <dbReference type="Google" id="ProtNLM"/>
    </source>
</evidence>
<keyword evidence="2" id="KW-1133">Transmembrane helix</keyword>
<feature type="region of interest" description="Disordered" evidence="1">
    <location>
        <begin position="1"/>
        <end position="25"/>
    </location>
</feature>
<organism evidence="3 4">
    <name type="scientific">Mycolicibacterium wolinskyi</name>
    <dbReference type="NCBI Taxonomy" id="59750"/>
    <lineage>
        <taxon>Bacteria</taxon>
        <taxon>Bacillati</taxon>
        <taxon>Actinomycetota</taxon>
        <taxon>Actinomycetes</taxon>
        <taxon>Mycobacteriales</taxon>
        <taxon>Mycobacteriaceae</taxon>
        <taxon>Mycolicibacterium</taxon>
    </lineage>
</organism>
<evidence type="ECO:0000313" key="4">
    <source>
        <dbReference type="Proteomes" id="UP000070612"/>
    </source>
</evidence>
<evidence type="ECO:0000256" key="1">
    <source>
        <dbReference type="SAM" id="MobiDB-lite"/>
    </source>
</evidence>
<protein>
    <recommendedName>
        <fullName evidence="5">DUF2993 domain-containing protein</fullName>
    </recommendedName>
</protein>
<feature type="transmembrane region" description="Helical" evidence="2">
    <location>
        <begin position="52"/>
        <end position="74"/>
    </location>
</feature>
<dbReference type="Pfam" id="PF11209">
    <property type="entry name" value="LmeA"/>
    <property type="match status" value="1"/>
</dbReference>
<evidence type="ECO:0000313" key="3">
    <source>
        <dbReference type="EMBL" id="KWX23040.1"/>
    </source>
</evidence>
<gene>
    <name evidence="3" type="ORF">AFM11_16870</name>
</gene>
<name>A0A132PL15_9MYCO</name>
<keyword evidence="4" id="KW-1185">Reference proteome</keyword>
<reference evidence="3 4" key="1">
    <citation type="submission" date="2015-07" db="EMBL/GenBank/DDBJ databases">
        <title>A draft genome sequence of Mycobacterium wolinskyi.</title>
        <authorList>
            <person name="de Man T.J."/>
            <person name="Perry K.A."/>
            <person name="Coulliette A.D."/>
            <person name="Jensen B."/>
            <person name="Toney N.C."/>
            <person name="Limbago B.M."/>
            <person name="Noble-Wang J."/>
        </authorList>
    </citation>
    <scope>NUCLEOTIDE SEQUENCE [LARGE SCALE GENOMIC DNA]</scope>
    <source>
        <strain evidence="3 4">CDC_01</strain>
    </source>
</reference>
<accession>A0A132PL15</accession>
<dbReference type="Proteomes" id="UP000070612">
    <property type="component" value="Unassembled WGS sequence"/>
</dbReference>